<protein>
    <recommendedName>
        <fullName evidence="2">MACPF-like domain-containing protein</fullName>
    </recommendedName>
</protein>
<evidence type="ECO:0000256" key="1">
    <source>
        <dbReference type="SAM" id="MobiDB-lite"/>
    </source>
</evidence>
<accession>A0AAJ1D4I0</accession>
<dbReference type="EMBL" id="JANFVX010000025">
    <property type="protein sequence ID" value="MCW0346221.1"/>
    <property type="molecule type" value="Genomic_DNA"/>
</dbReference>
<dbReference type="InterPro" id="IPR054586">
    <property type="entry name" value="MACPF_1_fungal"/>
</dbReference>
<name>A0AAJ1D4I0_PANAN</name>
<comment type="caution">
    <text evidence="3">The sequence shown here is derived from an EMBL/GenBank/DDBJ whole genome shotgun (WGS) entry which is preliminary data.</text>
</comment>
<proteinExistence type="predicted"/>
<dbReference type="InterPro" id="IPR035992">
    <property type="entry name" value="Ricin_B-like_lectins"/>
</dbReference>
<evidence type="ECO:0000259" key="2">
    <source>
        <dbReference type="Pfam" id="PF22693"/>
    </source>
</evidence>
<reference evidence="3" key="1">
    <citation type="submission" date="2022-06" db="EMBL/GenBank/DDBJ databases">
        <title>Dynamics of rice microbiomes reveals core vertical transmitted seed endophytes.</title>
        <authorList>
            <person name="Liao K."/>
            <person name="Zhang X."/>
        </authorList>
    </citation>
    <scope>NUCLEOTIDE SEQUENCE</scope>
    <source>
        <strain evidence="3">JT1-17</strain>
    </source>
</reference>
<dbReference type="AlphaFoldDB" id="A0AAJ1D4I0"/>
<evidence type="ECO:0000313" key="3">
    <source>
        <dbReference type="EMBL" id="MCW0346221.1"/>
    </source>
</evidence>
<dbReference type="SUPFAM" id="SSF50370">
    <property type="entry name" value="Ricin B-like lectins"/>
    <property type="match status" value="1"/>
</dbReference>
<dbReference type="Proteomes" id="UP001208888">
    <property type="component" value="Unassembled WGS sequence"/>
</dbReference>
<dbReference type="Pfam" id="PF22693">
    <property type="entry name" value="MACPF_1"/>
    <property type="match status" value="1"/>
</dbReference>
<feature type="region of interest" description="Disordered" evidence="1">
    <location>
        <begin position="1"/>
        <end position="20"/>
    </location>
</feature>
<evidence type="ECO:0000313" key="4">
    <source>
        <dbReference type="Proteomes" id="UP001208888"/>
    </source>
</evidence>
<organism evidence="3 4">
    <name type="scientific">Pantoea ananas</name>
    <name type="common">Erwinia uredovora</name>
    <dbReference type="NCBI Taxonomy" id="553"/>
    <lineage>
        <taxon>Bacteria</taxon>
        <taxon>Pseudomonadati</taxon>
        <taxon>Pseudomonadota</taxon>
        <taxon>Gammaproteobacteria</taxon>
        <taxon>Enterobacterales</taxon>
        <taxon>Erwiniaceae</taxon>
        <taxon>Pantoea</taxon>
    </lineage>
</organism>
<sequence length="983" mass="108257">MSTDSPGQDEPSIDERVGKVMKEQELMAVTQAEAETEQQKKRQRAELADHRTKLLKAVKVEAPDLAAPLFEKLSALAHENHEFAPREVVDLLKAHKARFKDEPDFFDLGIAQREDLLDRVGFYRGVVIDHALSNPVEAGFRDVLMRSDAGDKNTKNDDEQDLNPTQLLYRKPNFSGYFENYYTTSNSVFQTQKNGVTNLSFSLGVAAGRFGSSVGLGASLAKYGRQEESSGYVGKTVYTTANFYLPKIELSFNKSQSCASREFFDACTQALSGLEETGTVSGSASDESAAVDQSWLSAFQKLKDVLDDFGHFVPLQTLIGGRLFATEKKFFEGNEKSSDFTDRFGASVKASLSTIYVDAEVSGGIEKSKQEATKAKSSNETQSMTFNAIGGEGTVVQDAAAWAESLYDYRRWASVQRENLVPSINFLPHSLRDKCWRVLSKLAESCSKRDLLNIHNAFFLFYGEYGNRVGQTAREVYFSIESHAFSAAVASDTVVPSEGQNAVLVEPGTAPSQLWRMTENGQMVLMATGRKSAHGEVNHINFALTVDLSAGDKTASLESYPVKLTQLSNEPSQVWDYPGSGELTCRALGNDYVLEAVTASTLCMKKRASAGRESHLWFLAEVPSGTEKKVNKAPENEWVKIVLSDRNLVFSVAQAESLGEINKAEIRNVIAQPDINGRHQLWHRESSGHFVSALSKVVNGQAVPLLLSADEVNGAITASPSRPDLVQKWSVTSAGELKAATVSSADKSITAFNDQDMAVTGSALILKERKSPPSQKLTIEAYKGEPDSAVIFFERSCQNLFEPTKVVSINTRPLILNGSITGIVFFLEGLRGSGEDKQCVLHMELCVRGDDGKDSVVSHERGQNEYYSDILDDNHKTLIETDYLYLPPSGSSLYSLRMAVSNNKHYRSLRFEYQAVKDGEWYYFSNHDLSPESSLISGPDMDVALRDKTTATTGERIIAIGFDAKFRGDKTMQIAPKIVTAQI</sequence>
<dbReference type="RefSeq" id="WP_028722251.1">
    <property type="nucleotide sequence ID" value="NZ_JANFVX010000025.1"/>
</dbReference>
<gene>
    <name evidence="3" type="ORF">NB703_004314</name>
</gene>
<feature type="domain" description="MACPF-like" evidence="2">
    <location>
        <begin position="292"/>
        <end position="433"/>
    </location>
</feature>